<accession>A0A8K0JAS3</accession>
<keyword evidence="1" id="KW-0175">Coiled coil</keyword>
<feature type="coiled-coil region" evidence="1">
    <location>
        <begin position="96"/>
        <end position="123"/>
    </location>
</feature>
<organism evidence="2 3">
    <name type="scientific">Claviceps africana</name>
    <dbReference type="NCBI Taxonomy" id="83212"/>
    <lineage>
        <taxon>Eukaryota</taxon>
        <taxon>Fungi</taxon>
        <taxon>Dikarya</taxon>
        <taxon>Ascomycota</taxon>
        <taxon>Pezizomycotina</taxon>
        <taxon>Sordariomycetes</taxon>
        <taxon>Hypocreomycetidae</taxon>
        <taxon>Hypocreales</taxon>
        <taxon>Clavicipitaceae</taxon>
        <taxon>Claviceps</taxon>
    </lineage>
</organism>
<dbReference type="Gene3D" id="1.20.5.110">
    <property type="match status" value="1"/>
</dbReference>
<evidence type="ECO:0000256" key="1">
    <source>
        <dbReference type="SAM" id="Coils"/>
    </source>
</evidence>
<evidence type="ECO:0000313" key="3">
    <source>
        <dbReference type="Proteomes" id="UP000811619"/>
    </source>
</evidence>
<proteinExistence type="predicted"/>
<dbReference type="Proteomes" id="UP000811619">
    <property type="component" value="Unassembled WGS sequence"/>
</dbReference>
<reference evidence="2" key="1">
    <citation type="journal article" date="2020" name="bioRxiv">
        <title>Whole genome comparisons of ergot fungi reveals the divergence and evolution of species within the genus Claviceps are the result of varying mechanisms driving genome evolution and host range expansion.</title>
        <authorList>
            <person name="Wyka S.A."/>
            <person name="Mondo S.J."/>
            <person name="Liu M."/>
            <person name="Dettman J."/>
            <person name="Nalam V."/>
            <person name="Broders K.D."/>
        </authorList>
    </citation>
    <scope>NUCLEOTIDE SEQUENCE</scope>
    <source>
        <strain evidence="2">CCC 489</strain>
    </source>
</reference>
<gene>
    <name evidence="2" type="ORF">E4U42_000326</name>
</gene>
<name>A0A8K0JAS3_9HYPO</name>
<comment type="caution">
    <text evidence="2">The sequence shown here is derived from an EMBL/GenBank/DDBJ whole genome shotgun (WGS) entry which is preliminary data.</text>
</comment>
<sequence length="125" mass="13995">MVQDLPRPAAAAGASTLDGVVNNGGEQSNAPTISDSVALITINNRTELVVSRSEGIMQDVGQIDPNMVIVGMTCYQLDRMVQRIIQLIAERMDQFSARMEQRFDRLEQRLDRLEQNVERMNRGSM</sequence>
<dbReference type="EMBL" id="SRPY01000107">
    <property type="protein sequence ID" value="KAG5928612.1"/>
    <property type="molecule type" value="Genomic_DNA"/>
</dbReference>
<keyword evidence="3" id="KW-1185">Reference proteome</keyword>
<evidence type="ECO:0000313" key="2">
    <source>
        <dbReference type="EMBL" id="KAG5928612.1"/>
    </source>
</evidence>
<dbReference type="AlphaFoldDB" id="A0A8K0JAS3"/>
<protein>
    <submittedName>
        <fullName evidence="2">Uncharacterized protein</fullName>
    </submittedName>
</protein>